<evidence type="ECO:0000256" key="6">
    <source>
        <dbReference type="ARBA" id="ARBA00023054"/>
    </source>
</evidence>
<dbReference type="GO" id="GO:0003723">
    <property type="term" value="F:RNA binding"/>
    <property type="evidence" value="ECO:0007669"/>
    <property type="project" value="UniProtKB-UniRule"/>
</dbReference>
<evidence type="ECO:0000256" key="2">
    <source>
        <dbReference type="ARBA" id="ARBA00022723"/>
    </source>
</evidence>
<feature type="compositionally biased region" description="Polar residues" evidence="10">
    <location>
        <begin position="362"/>
        <end position="380"/>
    </location>
</feature>
<dbReference type="InterPro" id="IPR039515">
    <property type="entry name" value="NOT4_mRING-HC-C4C4"/>
</dbReference>
<dbReference type="PROSITE" id="PS50089">
    <property type="entry name" value="ZF_RING_2"/>
    <property type="match status" value="1"/>
</dbReference>
<keyword evidence="7" id="KW-0539">Nucleus</keyword>
<dbReference type="InterPro" id="IPR003954">
    <property type="entry name" value="RRM_euk-type"/>
</dbReference>
<feature type="domain" description="C3H1-type" evidence="13">
    <location>
        <begin position="196"/>
        <end position="223"/>
    </location>
</feature>
<protein>
    <recommendedName>
        <fullName evidence="16">RING-type domain-containing protein</fullName>
    </recommendedName>
</protein>
<accession>A0A024GPA8</accession>
<evidence type="ECO:0000256" key="7">
    <source>
        <dbReference type="ARBA" id="ARBA00023242"/>
    </source>
</evidence>
<dbReference type="STRING" id="65357.A0A024GPA8"/>
<evidence type="ECO:0000256" key="4">
    <source>
        <dbReference type="ARBA" id="ARBA00022833"/>
    </source>
</evidence>
<keyword evidence="2 9" id="KW-0479">Metal-binding</keyword>
<keyword evidence="4 9" id="KW-0862">Zinc</keyword>
<evidence type="ECO:0000313" key="15">
    <source>
        <dbReference type="Proteomes" id="UP000053237"/>
    </source>
</evidence>
<evidence type="ECO:0000256" key="9">
    <source>
        <dbReference type="PROSITE-ProRule" id="PRU00723"/>
    </source>
</evidence>
<proteinExistence type="predicted"/>
<feature type="zinc finger region" description="C3H1-type" evidence="9">
    <location>
        <begin position="196"/>
        <end position="223"/>
    </location>
</feature>
<evidence type="ECO:0000259" key="13">
    <source>
        <dbReference type="PROSITE" id="PS50103"/>
    </source>
</evidence>
<evidence type="ECO:0008006" key="16">
    <source>
        <dbReference type="Google" id="ProtNLM"/>
    </source>
</evidence>
<dbReference type="Gene3D" id="3.30.70.330">
    <property type="match status" value="1"/>
</dbReference>
<dbReference type="SUPFAM" id="SSF54928">
    <property type="entry name" value="RNA-binding domain, RBD"/>
    <property type="match status" value="1"/>
</dbReference>
<dbReference type="PANTHER" id="PTHR12603:SF0">
    <property type="entry name" value="CCR4-NOT TRANSCRIPTION COMPLEX SUBUNIT 4"/>
    <property type="match status" value="1"/>
</dbReference>
<dbReference type="InterPro" id="IPR039780">
    <property type="entry name" value="Mot2"/>
</dbReference>
<dbReference type="InterPro" id="IPR034261">
    <property type="entry name" value="CNOT4_RRM"/>
</dbReference>
<evidence type="ECO:0000256" key="10">
    <source>
        <dbReference type="SAM" id="MobiDB-lite"/>
    </source>
</evidence>
<dbReference type="PROSITE" id="PS50102">
    <property type="entry name" value="RRM"/>
    <property type="match status" value="1"/>
</dbReference>
<evidence type="ECO:0000256" key="8">
    <source>
        <dbReference type="PROSITE-ProRule" id="PRU00176"/>
    </source>
</evidence>
<sequence>MAEGEDNDCCPLCMEELDMTDKTFNSCACGYQVCLWCWHQIKNEYNGLCPACRKPYLEAPKQMRLRSEREETLNIKAKAKKQKEKVDRRSVVTVSKTAPMVNNRALADIRVMQRNLVYVIGLPEHFADEEKLRSQELFGQYGRIIKAVVNKSHLHLDRQRTTVSAYITFSEKEDALSCIHVVDGYLLDGSPLRASFGTTKYCNFFLRNAQCTNSECLYLHELGDENDSFTKEEMHAVLHAGRGTFRDATAPGSSSTEQRAGKSLPPPSDRSTSRENSPVLAIERARHAIESHRTNESGHVTLNAQRKAQSAAAITKLKRSNQEKFVFRAVNKNPSSPSRKRAQPYSTIIAGATAVSPERSLATHTSAQGFSNGISDQNISPLERRKRVTDDNSSRAAWSRPFSAGLVIPPTDSDEINAATMTTAFGLAGKETNTLVHSELDQTTWEAPSSDTASSLLRPLKTTLGDYSSSSTLASTSLQIPCTTSSFASIDAIFNERNESSEALASLLGVKLCPRPLHHGPSTESTNTVQTSRFAFANQPSKTVTGFPPQNNTLVDMNVNPLKDHPLDVPSQFLGEGNGSTLDTSSYRNADTFQNNHANSSSDSGRDDGLAYLQLMLPNVNISFGGEYGVPADSATFSRRDSSTIHQTQYSGRTLPENVWADRVNREPHSAPFYDPAIVIPEPGIFHSARASSRQNRTQ</sequence>
<dbReference type="AlphaFoldDB" id="A0A024GPA8"/>
<dbReference type="InterPro" id="IPR013083">
    <property type="entry name" value="Znf_RING/FYVE/PHD"/>
</dbReference>
<dbReference type="GO" id="GO:0016567">
    <property type="term" value="P:protein ubiquitination"/>
    <property type="evidence" value="ECO:0007669"/>
    <property type="project" value="TreeGrafter"/>
</dbReference>
<dbReference type="InterPro" id="IPR035979">
    <property type="entry name" value="RBD_domain_sf"/>
</dbReference>
<evidence type="ECO:0000313" key="14">
    <source>
        <dbReference type="EMBL" id="CCI48187.1"/>
    </source>
</evidence>
<organism evidence="14 15">
    <name type="scientific">Albugo candida</name>
    <dbReference type="NCBI Taxonomy" id="65357"/>
    <lineage>
        <taxon>Eukaryota</taxon>
        <taxon>Sar</taxon>
        <taxon>Stramenopiles</taxon>
        <taxon>Oomycota</taxon>
        <taxon>Peronosporomycetes</taxon>
        <taxon>Albuginales</taxon>
        <taxon>Albuginaceae</taxon>
        <taxon>Albugo</taxon>
    </lineage>
</organism>
<dbReference type="Proteomes" id="UP000053237">
    <property type="component" value="Unassembled WGS sequence"/>
</dbReference>
<feature type="region of interest" description="Disordered" evidence="10">
    <location>
        <begin position="242"/>
        <end position="277"/>
    </location>
</feature>
<dbReference type="InterPro" id="IPR000504">
    <property type="entry name" value="RRM_dom"/>
</dbReference>
<dbReference type="PROSITE" id="PS50103">
    <property type="entry name" value="ZF_C3H1"/>
    <property type="match status" value="1"/>
</dbReference>
<dbReference type="SUPFAM" id="SSF57850">
    <property type="entry name" value="RING/U-box"/>
    <property type="match status" value="1"/>
</dbReference>
<comment type="subcellular location">
    <subcellularLocation>
        <location evidence="1">Nucleus</location>
    </subcellularLocation>
</comment>
<dbReference type="SMART" id="SM00361">
    <property type="entry name" value="RRM_1"/>
    <property type="match status" value="1"/>
</dbReference>
<name>A0A024GPA8_9STRA</name>
<evidence type="ECO:0000256" key="3">
    <source>
        <dbReference type="ARBA" id="ARBA00022771"/>
    </source>
</evidence>
<dbReference type="InterPro" id="IPR001841">
    <property type="entry name" value="Znf_RING"/>
</dbReference>
<comment type="caution">
    <text evidence="14">The sequence shown here is derived from an EMBL/GenBank/DDBJ whole genome shotgun (WGS) entry which is preliminary data.</text>
</comment>
<reference evidence="14 15" key="1">
    <citation type="submission" date="2012-05" db="EMBL/GenBank/DDBJ databases">
        <title>Recombination and specialization in a pathogen metapopulation.</title>
        <authorList>
            <person name="Gardiner A."/>
            <person name="Kemen E."/>
            <person name="Schultz-Larsen T."/>
            <person name="MacLean D."/>
            <person name="Van Oosterhout C."/>
            <person name="Jones J.D.G."/>
        </authorList>
    </citation>
    <scope>NUCLEOTIDE SEQUENCE [LARGE SCALE GENOMIC DNA]</scope>
    <source>
        <strain evidence="14 15">Ac Nc2</strain>
    </source>
</reference>
<dbReference type="InParanoid" id="A0A024GPA8"/>
<feature type="region of interest" description="Disordered" evidence="10">
    <location>
        <begin position="358"/>
        <end position="395"/>
    </location>
</feature>
<evidence type="ECO:0000256" key="5">
    <source>
        <dbReference type="ARBA" id="ARBA00022884"/>
    </source>
</evidence>
<dbReference type="Pfam" id="PF00076">
    <property type="entry name" value="RRM_1"/>
    <property type="match status" value="1"/>
</dbReference>
<dbReference type="GO" id="GO:0008270">
    <property type="term" value="F:zinc ion binding"/>
    <property type="evidence" value="ECO:0007669"/>
    <property type="project" value="UniProtKB-KW"/>
</dbReference>
<dbReference type="InterPro" id="IPR000571">
    <property type="entry name" value="Znf_CCCH"/>
</dbReference>
<keyword evidence="5 8" id="KW-0694">RNA-binding</keyword>
<dbReference type="EMBL" id="CAIX01000208">
    <property type="protein sequence ID" value="CCI48187.1"/>
    <property type="molecule type" value="Genomic_DNA"/>
</dbReference>
<keyword evidence="15" id="KW-1185">Reference proteome</keyword>
<dbReference type="InterPro" id="IPR012677">
    <property type="entry name" value="Nucleotide-bd_a/b_plait_sf"/>
</dbReference>
<evidence type="ECO:0000256" key="1">
    <source>
        <dbReference type="ARBA" id="ARBA00004123"/>
    </source>
</evidence>
<dbReference type="GO" id="GO:0004842">
    <property type="term" value="F:ubiquitin-protein transferase activity"/>
    <property type="evidence" value="ECO:0007669"/>
    <property type="project" value="InterPro"/>
</dbReference>
<keyword evidence="3 9" id="KW-0863">Zinc-finger</keyword>
<dbReference type="OrthoDB" id="1923159at2759"/>
<dbReference type="GO" id="GO:0005634">
    <property type="term" value="C:nucleus"/>
    <property type="evidence" value="ECO:0007669"/>
    <property type="project" value="UniProtKB-SubCell"/>
</dbReference>
<dbReference type="PANTHER" id="PTHR12603">
    <property type="entry name" value="CCR4-NOT TRANSCRIPTION COMPLEX RELATED"/>
    <property type="match status" value="1"/>
</dbReference>
<dbReference type="CDD" id="cd12438">
    <property type="entry name" value="RRM_CNOT4"/>
    <property type="match status" value="1"/>
</dbReference>
<evidence type="ECO:0000259" key="11">
    <source>
        <dbReference type="PROSITE" id="PS50089"/>
    </source>
</evidence>
<dbReference type="Pfam" id="PF14570">
    <property type="entry name" value="zf-RING_4"/>
    <property type="match status" value="1"/>
</dbReference>
<gene>
    <name evidence="14" type="ORF">BN9_092490</name>
</gene>
<dbReference type="GO" id="GO:0030014">
    <property type="term" value="C:CCR4-NOT complex"/>
    <property type="evidence" value="ECO:0007669"/>
    <property type="project" value="InterPro"/>
</dbReference>
<dbReference type="Gene3D" id="3.30.40.10">
    <property type="entry name" value="Zinc/RING finger domain, C3HC4 (zinc finger)"/>
    <property type="match status" value="1"/>
</dbReference>
<evidence type="ECO:0000259" key="12">
    <source>
        <dbReference type="PROSITE" id="PS50102"/>
    </source>
</evidence>
<keyword evidence="6" id="KW-0175">Coiled coil</keyword>
<dbReference type="FunFam" id="3.30.40.10:FF:000006">
    <property type="entry name" value="CCR4-NOT transcription complex subunit 4"/>
    <property type="match status" value="1"/>
</dbReference>
<dbReference type="CDD" id="cd16618">
    <property type="entry name" value="mRING-HC-C4C4_CNOT4"/>
    <property type="match status" value="1"/>
</dbReference>
<feature type="domain" description="RRM" evidence="12">
    <location>
        <begin position="115"/>
        <end position="199"/>
    </location>
</feature>
<feature type="domain" description="RING-type" evidence="11">
    <location>
        <begin position="10"/>
        <end position="53"/>
    </location>
</feature>